<name>A0A2P2J2H7_RHIMU</name>
<reference evidence="1" key="1">
    <citation type="submission" date="2018-02" db="EMBL/GenBank/DDBJ databases">
        <title>Rhizophora mucronata_Transcriptome.</title>
        <authorList>
            <person name="Meera S.P."/>
            <person name="Sreeshan A."/>
            <person name="Augustine A."/>
        </authorList>
    </citation>
    <scope>NUCLEOTIDE SEQUENCE</scope>
    <source>
        <tissue evidence="1">Leaf</tissue>
    </source>
</reference>
<dbReference type="EMBL" id="GGEC01007180">
    <property type="protein sequence ID" value="MBW87663.1"/>
    <property type="molecule type" value="Transcribed_RNA"/>
</dbReference>
<proteinExistence type="predicted"/>
<organism evidence="1">
    <name type="scientific">Rhizophora mucronata</name>
    <name type="common">Asiatic mangrove</name>
    <dbReference type="NCBI Taxonomy" id="61149"/>
    <lineage>
        <taxon>Eukaryota</taxon>
        <taxon>Viridiplantae</taxon>
        <taxon>Streptophyta</taxon>
        <taxon>Embryophyta</taxon>
        <taxon>Tracheophyta</taxon>
        <taxon>Spermatophyta</taxon>
        <taxon>Magnoliopsida</taxon>
        <taxon>eudicotyledons</taxon>
        <taxon>Gunneridae</taxon>
        <taxon>Pentapetalae</taxon>
        <taxon>rosids</taxon>
        <taxon>fabids</taxon>
        <taxon>Malpighiales</taxon>
        <taxon>Rhizophoraceae</taxon>
        <taxon>Rhizophora</taxon>
    </lineage>
</organism>
<evidence type="ECO:0000313" key="1">
    <source>
        <dbReference type="EMBL" id="MBW87663.1"/>
    </source>
</evidence>
<protein>
    <submittedName>
        <fullName evidence="1">Uncharacterized protein</fullName>
    </submittedName>
</protein>
<sequence length="40" mass="4614">MVNGSLKKMQIVNVNFVTKRQSTDCFHHKIVNLKSRLGKL</sequence>
<accession>A0A2P2J2H7</accession>
<dbReference type="AlphaFoldDB" id="A0A2P2J2H7"/>